<evidence type="ECO:0000313" key="1">
    <source>
        <dbReference type="EMBL" id="TWI33159.1"/>
    </source>
</evidence>
<dbReference type="OrthoDB" id="4730721at2"/>
<name>A0A562NLS1_9HYPH</name>
<accession>A0A562NLS1</accession>
<protein>
    <submittedName>
        <fullName evidence="1">Uncharacterized protein</fullName>
    </submittedName>
</protein>
<comment type="caution">
    <text evidence="1">The sequence shown here is derived from an EMBL/GenBank/DDBJ whole genome shotgun (WGS) entry which is preliminary data.</text>
</comment>
<evidence type="ECO:0000313" key="2">
    <source>
        <dbReference type="Proteomes" id="UP000317122"/>
    </source>
</evidence>
<sequence>MGALDPNVLRQLVSEAVREALASQPSTRPEVVSIATDSDLRRFVDRIVTLMDDPATAVQLRDGTIAFQLDPDRSDSPAVRSGSAPANKIAPLSGIVGEKIINGAEGKELVLGPDAVVTPIARDRARERGISLIRRQTC</sequence>
<proteinExistence type="predicted"/>
<keyword evidence="2" id="KW-1185">Reference proteome</keyword>
<dbReference type="EMBL" id="VLKT01000026">
    <property type="protein sequence ID" value="TWI33159.1"/>
    <property type="molecule type" value="Genomic_DNA"/>
</dbReference>
<gene>
    <name evidence="1" type="ORF">IQ26_04160</name>
</gene>
<dbReference type="AlphaFoldDB" id="A0A562NLS1"/>
<reference evidence="1 2" key="1">
    <citation type="journal article" date="2015" name="Stand. Genomic Sci.">
        <title>Genomic Encyclopedia of Bacterial and Archaeal Type Strains, Phase III: the genomes of soil and plant-associated and newly described type strains.</title>
        <authorList>
            <person name="Whitman W.B."/>
            <person name="Woyke T."/>
            <person name="Klenk H.P."/>
            <person name="Zhou Y."/>
            <person name="Lilburn T.G."/>
            <person name="Beck B.J."/>
            <person name="De Vos P."/>
            <person name="Vandamme P."/>
            <person name="Eisen J.A."/>
            <person name="Garrity G."/>
            <person name="Hugenholtz P."/>
            <person name="Kyrpides N.C."/>
        </authorList>
    </citation>
    <scope>NUCLEOTIDE SEQUENCE [LARGE SCALE GENOMIC DNA]</scope>
    <source>
        <strain evidence="1 2">CGMCC 1.2546</strain>
    </source>
</reference>
<organism evidence="1 2">
    <name type="scientific">Mesorhizobium tianshanense</name>
    <dbReference type="NCBI Taxonomy" id="39844"/>
    <lineage>
        <taxon>Bacteria</taxon>
        <taxon>Pseudomonadati</taxon>
        <taxon>Pseudomonadota</taxon>
        <taxon>Alphaproteobacteria</taxon>
        <taxon>Hyphomicrobiales</taxon>
        <taxon>Phyllobacteriaceae</taxon>
        <taxon>Mesorhizobium</taxon>
    </lineage>
</organism>
<dbReference type="RefSeq" id="WP_145720222.1">
    <property type="nucleotide sequence ID" value="NZ_BSPF01000004.1"/>
</dbReference>
<dbReference type="Proteomes" id="UP000317122">
    <property type="component" value="Unassembled WGS sequence"/>
</dbReference>